<evidence type="ECO:0000256" key="8">
    <source>
        <dbReference type="ARBA" id="ARBA00044926"/>
    </source>
</evidence>
<comment type="similarity">
    <text evidence="2">Belongs to the HAD-like hydrolase superfamily. CbbY/CbbZ/Gph/YieH family.</text>
</comment>
<dbReference type="InterPro" id="IPR023214">
    <property type="entry name" value="HAD_sf"/>
</dbReference>
<dbReference type="SUPFAM" id="SSF56784">
    <property type="entry name" value="HAD-like"/>
    <property type="match status" value="1"/>
</dbReference>
<keyword evidence="12" id="KW-1185">Reference proteome</keyword>
<dbReference type="NCBIfam" id="TIGR02009">
    <property type="entry name" value="PGMB-YQAB-SF"/>
    <property type="match status" value="1"/>
</dbReference>
<accession>A0ABS8GD55</accession>
<dbReference type="InterPro" id="IPR051600">
    <property type="entry name" value="Beta-PGM-like"/>
</dbReference>
<evidence type="ECO:0000256" key="5">
    <source>
        <dbReference type="ARBA" id="ARBA00022842"/>
    </source>
</evidence>
<evidence type="ECO:0000313" key="12">
    <source>
        <dbReference type="Proteomes" id="UP001520878"/>
    </source>
</evidence>
<protein>
    <recommendedName>
        <fullName evidence="10">Beta-phosphoglucomutase</fullName>
        <ecNumber evidence="9">5.4.2.6</ecNumber>
    </recommendedName>
</protein>
<dbReference type="SFLD" id="SFLDS00003">
    <property type="entry name" value="Haloacid_Dehalogenase"/>
    <property type="match status" value="1"/>
</dbReference>
<evidence type="ECO:0000256" key="10">
    <source>
        <dbReference type="ARBA" id="ARBA00044991"/>
    </source>
</evidence>
<dbReference type="GO" id="GO:0008801">
    <property type="term" value="F:beta-phosphoglucomutase activity"/>
    <property type="evidence" value="ECO:0007669"/>
    <property type="project" value="UniProtKB-EC"/>
</dbReference>
<evidence type="ECO:0000256" key="7">
    <source>
        <dbReference type="ARBA" id="ARBA00023277"/>
    </source>
</evidence>
<dbReference type="InterPro" id="IPR023198">
    <property type="entry name" value="PGP-like_dom2"/>
</dbReference>
<dbReference type="EC" id="5.4.2.6" evidence="9"/>
<sequence length="216" mass="23675">MNRAVIFDLDGVITDTAEFHFQAWLQLAREVDAPFDRQMNEDLKGIDRMTSLARILAHSPHRFDAQQRDGLAARKNTHYQHLIEGITPQDVFPGVPALLSTLQTSGYRLGVASVSKNAAVVLERLALTSQFDFIADANRIQNPKPDPEIFLTVAKALGVEPRHCVGVEDAAAGVEAIRAAGMPAIGVGPRSALPLANHWVDRTGDIRINDIERLLV</sequence>
<dbReference type="EMBL" id="JAJEWP010000007">
    <property type="protein sequence ID" value="MCC2618036.1"/>
    <property type="molecule type" value="Genomic_DNA"/>
</dbReference>
<dbReference type="NCBIfam" id="TIGR01990">
    <property type="entry name" value="bPGM"/>
    <property type="match status" value="1"/>
</dbReference>
<comment type="cofactor">
    <cofactor evidence="1">
        <name>Mg(2+)</name>
        <dbReference type="ChEBI" id="CHEBI:18420"/>
    </cofactor>
</comment>
<dbReference type="NCBIfam" id="TIGR01549">
    <property type="entry name" value="HAD-SF-IA-v1"/>
    <property type="match status" value="1"/>
</dbReference>
<dbReference type="InterPro" id="IPR036412">
    <property type="entry name" value="HAD-like_sf"/>
</dbReference>
<dbReference type="PANTHER" id="PTHR46193:SF18">
    <property type="entry name" value="HEXITOL PHOSPHATASE B"/>
    <property type="match status" value="1"/>
</dbReference>
<comment type="caution">
    <text evidence="11">The sequence shown here is derived from an EMBL/GenBank/DDBJ whole genome shotgun (WGS) entry which is preliminary data.</text>
</comment>
<evidence type="ECO:0000256" key="3">
    <source>
        <dbReference type="ARBA" id="ARBA00022553"/>
    </source>
</evidence>
<keyword evidence="4" id="KW-0479">Metal-binding</keyword>
<dbReference type="CDD" id="cd02598">
    <property type="entry name" value="HAD_BPGM"/>
    <property type="match status" value="1"/>
</dbReference>
<keyword evidence="6 11" id="KW-0413">Isomerase</keyword>
<keyword evidence="3" id="KW-0597">Phosphoprotein</keyword>
<dbReference type="PRINTS" id="PR00413">
    <property type="entry name" value="HADHALOGNASE"/>
</dbReference>
<evidence type="ECO:0000256" key="1">
    <source>
        <dbReference type="ARBA" id="ARBA00001946"/>
    </source>
</evidence>
<dbReference type="Pfam" id="PF00702">
    <property type="entry name" value="Hydrolase"/>
    <property type="match status" value="1"/>
</dbReference>
<dbReference type="SFLD" id="SFLDG01129">
    <property type="entry name" value="C1.5:_HAD__Beta-PGM__Phosphata"/>
    <property type="match status" value="1"/>
</dbReference>
<organism evidence="11 12">
    <name type="scientific">Fluctibacter halophilus</name>
    <dbReference type="NCBI Taxonomy" id="226011"/>
    <lineage>
        <taxon>Bacteria</taxon>
        <taxon>Pseudomonadati</taxon>
        <taxon>Pseudomonadota</taxon>
        <taxon>Gammaproteobacteria</taxon>
        <taxon>Alteromonadales</taxon>
        <taxon>Alteromonadaceae</taxon>
        <taxon>Fluctibacter</taxon>
    </lineage>
</organism>
<comment type="catalytic activity">
    <reaction evidence="8">
        <text>beta-D-glucose 1-phosphate = beta-D-glucose 6-phosphate</text>
        <dbReference type="Rhea" id="RHEA:20113"/>
        <dbReference type="ChEBI" id="CHEBI:57684"/>
        <dbReference type="ChEBI" id="CHEBI:58247"/>
        <dbReference type="EC" id="5.4.2.6"/>
    </reaction>
</comment>
<evidence type="ECO:0000256" key="4">
    <source>
        <dbReference type="ARBA" id="ARBA00022723"/>
    </source>
</evidence>
<dbReference type="RefSeq" id="WP_229162526.1">
    <property type="nucleotide sequence ID" value="NZ_JAJEWP010000007.1"/>
</dbReference>
<dbReference type="SFLD" id="SFLDG01135">
    <property type="entry name" value="C1.5.6:_HAD__Beta-PGM__Phospha"/>
    <property type="match status" value="1"/>
</dbReference>
<dbReference type="InterPro" id="IPR006439">
    <property type="entry name" value="HAD-SF_hydro_IA"/>
</dbReference>
<dbReference type="Gene3D" id="3.40.50.1000">
    <property type="entry name" value="HAD superfamily/HAD-like"/>
    <property type="match status" value="1"/>
</dbReference>
<evidence type="ECO:0000256" key="2">
    <source>
        <dbReference type="ARBA" id="ARBA00006171"/>
    </source>
</evidence>
<keyword evidence="7" id="KW-0119">Carbohydrate metabolism</keyword>
<evidence type="ECO:0000313" key="11">
    <source>
        <dbReference type="EMBL" id="MCC2618036.1"/>
    </source>
</evidence>
<dbReference type="InterPro" id="IPR010972">
    <property type="entry name" value="Beta-PGM"/>
</dbReference>
<reference evidence="11 12" key="1">
    <citation type="submission" date="2021-10" db="EMBL/GenBank/DDBJ databases">
        <title>Draft genome of Aestuariibacter halophilus JC2043.</title>
        <authorList>
            <person name="Emsley S.A."/>
            <person name="Pfannmuller K.M."/>
            <person name="Ushijima B."/>
            <person name="Saw J.H."/>
            <person name="Videau P."/>
        </authorList>
    </citation>
    <scope>NUCLEOTIDE SEQUENCE [LARGE SCALE GENOMIC DNA]</scope>
    <source>
        <strain evidence="11 12">JC2043</strain>
    </source>
</reference>
<name>A0ABS8GD55_9ALTE</name>
<dbReference type="Proteomes" id="UP001520878">
    <property type="component" value="Unassembled WGS sequence"/>
</dbReference>
<dbReference type="PANTHER" id="PTHR46193">
    <property type="entry name" value="6-PHOSPHOGLUCONATE PHOSPHATASE"/>
    <property type="match status" value="1"/>
</dbReference>
<evidence type="ECO:0000256" key="6">
    <source>
        <dbReference type="ARBA" id="ARBA00023235"/>
    </source>
</evidence>
<proteinExistence type="inferred from homology"/>
<dbReference type="NCBIfam" id="TIGR01509">
    <property type="entry name" value="HAD-SF-IA-v3"/>
    <property type="match status" value="1"/>
</dbReference>
<keyword evidence="5" id="KW-0460">Magnesium</keyword>
<dbReference type="InterPro" id="IPR010976">
    <property type="entry name" value="B-phosphoglucomutase_hydrolase"/>
</dbReference>
<evidence type="ECO:0000256" key="9">
    <source>
        <dbReference type="ARBA" id="ARBA00044968"/>
    </source>
</evidence>
<gene>
    <name evidence="11" type="primary">pgmB</name>
    <name evidence="11" type="ORF">LJ739_17410</name>
</gene>
<dbReference type="Gene3D" id="1.10.150.240">
    <property type="entry name" value="Putative phosphatase, domain 2"/>
    <property type="match status" value="1"/>
</dbReference>